<dbReference type="Pfam" id="PF00392">
    <property type="entry name" value="GntR"/>
    <property type="match status" value="1"/>
</dbReference>
<sequence>MTSLDIAVRRTTAAQQVAEGLSDLIMSGHFSPGTRLRESAIATDLKISRNTVREAVRILELGGLVNYEVNRGAVVIAPTAESVMALYDARLQLETAAVHQPRRTEDLGGLRKALNALTRAADTHRVKDIVTADLAFHASIVALLGNPRIDDFYNDLTTELRYYLTVLSKETREYDDPSTIVSEHAGILVAIESGDPKAAAEAIFTHVNHNAHRVCDILVAREAGS</sequence>
<dbReference type="GO" id="GO:0003700">
    <property type="term" value="F:DNA-binding transcription factor activity"/>
    <property type="evidence" value="ECO:0007669"/>
    <property type="project" value="InterPro"/>
</dbReference>
<evidence type="ECO:0000313" key="6">
    <source>
        <dbReference type="Proteomes" id="UP001515100"/>
    </source>
</evidence>
<dbReference type="RefSeq" id="WP_129185198.1">
    <property type="nucleotide sequence ID" value="NZ_JAGIOG010000001.1"/>
</dbReference>
<comment type="caution">
    <text evidence="5">The sequence shown here is derived from an EMBL/GenBank/DDBJ whole genome shotgun (WGS) entry which is preliminary data.</text>
</comment>
<accession>A0A641AHE6</accession>
<dbReference type="Pfam" id="PF07729">
    <property type="entry name" value="FCD"/>
    <property type="match status" value="1"/>
</dbReference>
<keyword evidence="1" id="KW-0805">Transcription regulation</keyword>
<dbReference type="AlphaFoldDB" id="A0A641AHE6"/>
<evidence type="ECO:0000256" key="3">
    <source>
        <dbReference type="ARBA" id="ARBA00023163"/>
    </source>
</evidence>
<evidence type="ECO:0000256" key="1">
    <source>
        <dbReference type="ARBA" id="ARBA00023015"/>
    </source>
</evidence>
<dbReference type="Gene3D" id="1.20.120.530">
    <property type="entry name" value="GntR ligand-binding domain-like"/>
    <property type="match status" value="1"/>
</dbReference>
<evidence type="ECO:0000313" key="5">
    <source>
        <dbReference type="EMBL" id="KAA1373095.1"/>
    </source>
</evidence>
<organism evidence="5 6">
    <name type="scientific">Aeromicrobium fastidiosum</name>
    <dbReference type="NCBI Taxonomy" id="52699"/>
    <lineage>
        <taxon>Bacteria</taxon>
        <taxon>Bacillati</taxon>
        <taxon>Actinomycetota</taxon>
        <taxon>Actinomycetes</taxon>
        <taxon>Propionibacteriales</taxon>
        <taxon>Nocardioidaceae</taxon>
        <taxon>Aeromicrobium</taxon>
    </lineage>
</organism>
<dbReference type="SMART" id="SM00895">
    <property type="entry name" value="FCD"/>
    <property type="match status" value="1"/>
</dbReference>
<dbReference type="PANTHER" id="PTHR43537">
    <property type="entry name" value="TRANSCRIPTIONAL REGULATOR, GNTR FAMILY"/>
    <property type="match status" value="1"/>
</dbReference>
<dbReference type="SUPFAM" id="SSF48008">
    <property type="entry name" value="GntR ligand-binding domain-like"/>
    <property type="match status" value="1"/>
</dbReference>
<dbReference type="PANTHER" id="PTHR43537:SF45">
    <property type="entry name" value="GNTR FAMILY REGULATORY PROTEIN"/>
    <property type="match status" value="1"/>
</dbReference>
<evidence type="ECO:0000259" key="4">
    <source>
        <dbReference type="PROSITE" id="PS50949"/>
    </source>
</evidence>
<name>A0A641AHE6_9ACTN</name>
<keyword evidence="6" id="KW-1185">Reference proteome</keyword>
<dbReference type="InterPro" id="IPR000524">
    <property type="entry name" value="Tscrpt_reg_HTH_GntR"/>
</dbReference>
<evidence type="ECO:0000256" key="2">
    <source>
        <dbReference type="ARBA" id="ARBA00023125"/>
    </source>
</evidence>
<gene>
    <name evidence="5" type="ORF">ESP62_018615</name>
</gene>
<reference evidence="5" key="1">
    <citation type="submission" date="2019-09" db="EMBL/GenBank/DDBJ databases">
        <authorList>
            <person name="Li J."/>
        </authorList>
    </citation>
    <scope>NUCLEOTIDE SEQUENCE [LARGE SCALE GENOMIC DNA]</scope>
    <source>
        <strain evidence="5">NRBC 14897</strain>
    </source>
</reference>
<dbReference type="InterPro" id="IPR036390">
    <property type="entry name" value="WH_DNA-bd_sf"/>
</dbReference>
<proteinExistence type="predicted"/>
<dbReference type="CDD" id="cd07377">
    <property type="entry name" value="WHTH_GntR"/>
    <property type="match status" value="1"/>
</dbReference>
<dbReference type="Proteomes" id="UP001515100">
    <property type="component" value="Unassembled WGS sequence"/>
</dbReference>
<feature type="domain" description="HTH gntR-type" evidence="4">
    <location>
        <begin position="11"/>
        <end position="78"/>
    </location>
</feature>
<dbReference type="InterPro" id="IPR008920">
    <property type="entry name" value="TF_FadR/GntR_C"/>
</dbReference>
<dbReference type="GO" id="GO:0003677">
    <property type="term" value="F:DNA binding"/>
    <property type="evidence" value="ECO:0007669"/>
    <property type="project" value="UniProtKB-KW"/>
</dbReference>
<dbReference type="SUPFAM" id="SSF46785">
    <property type="entry name" value="Winged helix' DNA-binding domain"/>
    <property type="match status" value="1"/>
</dbReference>
<dbReference type="OrthoDB" id="5243844at2"/>
<protein>
    <submittedName>
        <fullName evidence="5">GntR family transcriptional regulator</fullName>
    </submittedName>
</protein>
<dbReference type="InterPro" id="IPR036388">
    <property type="entry name" value="WH-like_DNA-bd_sf"/>
</dbReference>
<keyword evidence="3" id="KW-0804">Transcription</keyword>
<keyword evidence="2" id="KW-0238">DNA-binding</keyword>
<dbReference type="PROSITE" id="PS50949">
    <property type="entry name" value="HTH_GNTR"/>
    <property type="match status" value="1"/>
</dbReference>
<dbReference type="SMART" id="SM00345">
    <property type="entry name" value="HTH_GNTR"/>
    <property type="match status" value="1"/>
</dbReference>
<dbReference type="InterPro" id="IPR011711">
    <property type="entry name" value="GntR_C"/>
</dbReference>
<dbReference type="Gene3D" id="1.10.10.10">
    <property type="entry name" value="Winged helix-like DNA-binding domain superfamily/Winged helix DNA-binding domain"/>
    <property type="match status" value="1"/>
</dbReference>
<dbReference type="EMBL" id="SDPP02000006">
    <property type="protein sequence ID" value="KAA1373095.1"/>
    <property type="molecule type" value="Genomic_DNA"/>
</dbReference>